<dbReference type="AlphaFoldDB" id="A0A2S9JCM9"/>
<dbReference type="OrthoDB" id="7189296at2"/>
<feature type="domain" description="TadE-like" evidence="2">
    <location>
        <begin position="44"/>
        <end position="80"/>
    </location>
</feature>
<dbReference type="EMBL" id="PVBT01000007">
    <property type="protein sequence ID" value="PRD50580.1"/>
    <property type="molecule type" value="Genomic_DNA"/>
</dbReference>
<keyword evidence="1" id="KW-0812">Transmembrane</keyword>
<dbReference type="Pfam" id="PF07811">
    <property type="entry name" value="TadE"/>
    <property type="match status" value="1"/>
</dbReference>
<organism evidence="3 4">
    <name type="scientific">Phyllobacterium myrsinacearum</name>
    <dbReference type="NCBI Taxonomy" id="28101"/>
    <lineage>
        <taxon>Bacteria</taxon>
        <taxon>Pseudomonadati</taxon>
        <taxon>Pseudomonadota</taxon>
        <taxon>Alphaproteobacteria</taxon>
        <taxon>Hyphomicrobiales</taxon>
        <taxon>Phyllobacteriaceae</taxon>
        <taxon>Phyllobacterium</taxon>
    </lineage>
</organism>
<name>A0A2S9JCM9_9HYPH</name>
<evidence type="ECO:0000313" key="3">
    <source>
        <dbReference type="EMBL" id="PRD50580.1"/>
    </source>
</evidence>
<evidence type="ECO:0000256" key="1">
    <source>
        <dbReference type="SAM" id="Phobius"/>
    </source>
</evidence>
<accession>A0A2S9JCM9</accession>
<dbReference type="Proteomes" id="UP000238563">
    <property type="component" value="Unassembled WGS sequence"/>
</dbReference>
<dbReference type="InterPro" id="IPR012495">
    <property type="entry name" value="TadE-like_dom"/>
</dbReference>
<keyword evidence="1" id="KW-0472">Membrane</keyword>
<protein>
    <recommendedName>
        <fullName evidence="2">TadE-like domain-containing protein</fullName>
    </recommendedName>
</protein>
<comment type="caution">
    <text evidence="3">The sequence shown here is derived from an EMBL/GenBank/DDBJ whole genome shotgun (WGS) entry which is preliminary data.</text>
</comment>
<evidence type="ECO:0000259" key="2">
    <source>
        <dbReference type="Pfam" id="PF07811"/>
    </source>
</evidence>
<keyword evidence="4" id="KW-1185">Reference proteome</keyword>
<proteinExistence type="predicted"/>
<sequence>MRRQATDHLFSSAKASAMPAFKKIREKMAASTRNLVAFGKDRRGIAALEFALIAPVMIMLLLGSIEITNGFDVNKKLARAGAMVGDLVTQQQSITKEKIADIMEIGTSILLPYRRDLPTITIASITVDANGNATVAWSQRKQGQAISTPYTKGSAITIDPNLKIPTSNFVRVETSIAYIPLIAWTMKDTVKTSIGTSGPGIAMGKMIYGRIRQGDAVACTNC</sequence>
<keyword evidence="1" id="KW-1133">Transmembrane helix</keyword>
<reference evidence="3 4" key="1">
    <citation type="submission" date="2018-02" db="EMBL/GenBank/DDBJ databases">
        <title>The draft genome of Phyllobacterium myrsinacearum DSM5892.</title>
        <authorList>
            <person name="Li L."/>
            <person name="Liu L."/>
            <person name="Zhang X."/>
            <person name="Wang T."/>
        </authorList>
    </citation>
    <scope>NUCLEOTIDE SEQUENCE [LARGE SCALE GENOMIC DNA]</scope>
    <source>
        <strain evidence="3 4">DSM 5892</strain>
    </source>
</reference>
<feature type="transmembrane region" description="Helical" evidence="1">
    <location>
        <begin position="45"/>
        <end position="65"/>
    </location>
</feature>
<evidence type="ECO:0000313" key="4">
    <source>
        <dbReference type="Proteomes" id="UP000238563"/>
    </source>
</evidence>
<gene>
    <name evidence="3" type="ORF">C5750_21815</name>
</gene>